<name>A0A136LY94_9BACT</name>
<organism evidence="3 4">
    <name type="scientific">candidate division WS6 bacterium OLB20</name>
    <dbReference type="NCBI Taxonomy" id="1617426"/>
    <lineage>
        <taxon>Bacteria</taxon>
        <taxon>Candidatus Dojkabacteria</taxon>
    </lineage>
</organism>
<feature type="compositionally biased region" description="Basic residues" evidence="1">
    <location>
        <begin position="13"/>
        <end position="24"/>
    </location>
</feature>
<sequence>MPKKTASTSASAKKTKASAKKTTRKTVSDSKKSEAMSKKAEEKDEEEPQETEDDVEEGTEDASDVQEDATEDEDTDDSNDNDDSNDRAEAALEPDTNERTVPTFLAPTRKLSSDEEEQEPEEEPESDEDVDQTDDDEAVRSETDPQQADDAAVTLESEDPAADVTVIPEPDDATEEDDKGSSFSSFMSGGAAGGAVASSTPDNAAQAARPGQAESRRPFYIMVGLLTLLIVGMLAVVLIRNNQSAQPEAGLVDQVAGVAQLPLGEEPVTGKVIAAEQLKDLDADLFRYSKDGNSILVYTGANLVVLFDDQNLKVVAMGASSDMSALLETTAIAFDGDVAVPTAVEPTDEPDATPAETVTIELRNGSSSSGLTLSFQSELEDMDSAYEVIRRSTAATTFEDTVVYNLGDSELAEGLAEQLNAELAIELPEGEASTDADVLIILGEDQLDEE</sequence>
<feature type="compositionally biased region" description="Basic and acidic residues" evidence="1">
    <location>
        <begin position="26"/>
        <end position="42"/>
    </location>
</feature>
<gene>
    <name evidence="3" type="ORF">TR69_WS6001000635</name>
</gene>
<accession>A0A136LY94</accession>
<evidence type="ECO:0000313" key="3">
    <source>
        <dbReference type="EMBL" id="KXK26628.1"/>
    </source>
</evidence>
<feature type="compositionally biased region" description="Low complexity" evidence="1">
    <location>
        <begin position="181"/>
        <end position="199"/>
    </location>
</feature>
<feature type="transmembrane region" description="Helical" evidence="2">
    <location>
        <begin position="219"/>
        <end position="239"/>
    </location>
</feature>
<evidence type="ECO:0000313" key="4">
    <source>
        <dbReference type="Proteomes" id="UP000070457"/>
    </source>
</evidence>
<keyword evidence="2" id="KW-0812">Transmembrane</keyword>
<reference evidence="3 4" key="1">
    <citation type="submission" date="2015-02" db="EMBL/GenBank/DDBJ databases">
        <title>Improved understanding of the partial-nitritation anammox process through 23 genomes representing the majority of the microbial community.</title>
        <authorList>
            <person name="Speth D.R."/>
            <person name="In T Zandt M."/>
            <person name="Guerrero Cruz S."/>
            <person name="Jetten M.S."/>
            <person name="Dutilh B.E."/>
        </authorList>
    </citation>
    <scope>NUCLEOTIDE SEQUENCE [LARGE SCALE GENOMIC DNA]</scope>
    <source>
        <strain evidence="3">OLB20</strain>
    </source>
</reference>
<feature type="region of interest" description="Disordered" evidence="1">
    <location>
        <begin position="1"/>
        <end position="212"/>
    </location>
</feature>
<proteinExistence type="predicted"/>
<dbReference type="AlphaFoldDB" id="A0A136LY94"/>
<dbReference type="STRING" id="1617426.TR69_WS6001000635"/>
<feature type="compositionally biased region" description="Acidic residues" evidence="1">
    <location>
        <begin position="43"/>
        <end position="83"/>
    </location>
</feature>
<keyword evidence="2" id="KW-0472">Membrane</keyword>
<feature type="compositionally biased region" description="Low complexity" evidence="1">
    <location>
        <begin position="1"/>
        <end position="12"/>
    </location>
</feature>
<evidence type="ECO:0000256" key="2">
    <source>
        <dbReference type="SAM" id="Phobius"/>
    </source>
</evidence>
<evidence type="ECO:0000256" key="1">
    <source>
        <dbReference type="SAM" id="MobiDB-lite"/>
    </source>
</evidence>
<dbReference type="Proteomes" id="UP000070457">
    <property type="component" value="Unassembled WGS sequence"/>
</dbReference>
<keyword evidence="2" id="KW-1133">Transmembrane helix</keyword>
<dbReference type="EMBL" id="JYNZ01000003">
    <property type="protein sequence ID" value="KXK26628.1"/>
    <property type="molecule type" value="Genomic_DNA"/>
</dbReference>
<feature type="compositionally biased region" description="Acidic residues" evidence="1">
    <location>
        <begin position="169"/>
        <end position="178"/>
    </location>
</feature>
<feature type="compositionally biased region" description="Acidic residues" evidence="1">
    <location>
        <begin position="114"/>
        <end position="137"/>
    </location>
</feature>
<protein>
    <submittedName>
        <fullName evidence="3">Uncharacterized protein</fullName>
    </submittedName>
</protein>
<comment type="caution">
    <text evidence="3">The sequence shown here is derived from an EMBL/GenBank/DDBJ whole genome shotgun (WGS) entry which is preliminary data.</text>
</comment>